<evidence type="ECO:0000256" key="1">
    <source>
        <dbReference type="ARBA" id="ARBA00004443"/>
    </source>
</evidence>
<evidence type="ECO:0000256" key="12">
    <source>
        <dbReference type="RuleBase" id="RU003551"/>
    </source>
</evidence>
<keyword evidence="13" id="KW-0812">Transmembrane</keyword>
<evidence type="ECO:0000313" key="17">
    <source>
        <dbReference type="Ensembl" id="ENSSRHP00000063286.1"/>
    </source>
</evidence>
<reference evidence="17" key="2">
    <citation type="submission" date="2025-09" db="UniProtKB">
        <authorList>
            <consortium name="Ensembl"/>
        </authorList>
    </citation>
    <scope>IDENTIFICATION</scope>
</reference>
<dbReference type="GO" id="GO:0045259">
    <property type="term" value="C:proton-transporting ATP synthase complex"/>
    <property type="evidence" value="ECO:0007669"/>
    <property type="project" value="UniProtKB-KW"/>
</dbReference>
<dbReference type="InterPro" id="IPR000194">
    <property type="entry name" value="ATPase_F1/V1/A1_a/bsu_nucl-bd"/>
</dbReference>
<evidence type="ECO:0000256" key="11">
    <source>
        <dbReference type="RuleBase" id="RU000339"/>
    </source>
</evidence>
<dbReference type="HAMAP" id="MF_01346">
    <property type="entry name" value="ATP_synth_alpha_bact"/>
    <property type="match status" value="1"/>
</dbReference>
<dbReference type="CDD" id="cd18116">
    <property type="entry name" value="ATP-synt_F1_alpha_N"/>
    <property type="match status" value="1"/>
</dbReference>
<dbReference type="PIRSF" id="PIRSF039088">
    <property type="entry name" value="F_ATPase_subunit_alpha"/>
    <property type="match status" value="1"/>
</dbReference>
<organism evidence="17 18">
    <name type="scientific">Sinocyclocheilus rhinocerous</name>
    <dbReference type="NCBI Taxonomy" id="307959"/>
    <lineage>
        <taxon>Eukaryota</taxon>
        <taxon>Metazoa</taxon>
        <taxon>Chordata</taxon>
        <taxon>Craniata</taxon>
        <taxon>Vertebrata</taxon>
        <taxon>Euteleostomi</taxon>
        <taxon>Actinopterygii</taxon>
        <taxon>Neopterygii</taxon>
        <taxon>Teleostei</taxon>
        <taxon>Ostariophysi</taxon>
        <taxon>Cypriniformes</taxon>
        <taxon>Cyprinidae</taxon>
        <taxon>Cyprininae</taxon>
        <taxon>Sinocyclocheilus</taxon>
    </lineage>
</organism>
<dbReference type="PANTHER" id="PTHR48082:SF2">
    <property type="entry name" value="ATP SYNTHASE SUBUNIT ALPHA, MITOCHONDRIAL"/>
    <property type="match status" value="1"/>
</dbReference>
<keyword evidence="3 11" id="KW-0813">Transport</keyword>
<dbReference type="InterPro" id="IPR027417">
    <property type="entry name" value="P-loop_NTPase"/>
</dbReference>
<evidence type="ECO:0000259" key="14">
    <source>
        <dbReference type="Pfam" id="PF00006"/>
    </source>
</evidence>
<dbReference type="InterPro" id="IPR004100">
    <property type="entry name" value="ATPase_F1/V1/A1_a/bsu_N"/>
</dbReference>
<evidence type="ECO:0000256" key="8">
    <source>
        <dbReference type="ARBA" id="ARBA00023136"/>
    </source>
</evidence>
<dbReference type="InterPro" id="IPR036121">
    <property type="entry name" value="ATPase_F1/V1/A1_a/bsu_N_sf"/>
</dbReference>
<dbReference type="Pfam" id="PF00306">
    <property type="entry name" value="ATP-synt_ab_C"/>
    <property type="match status" value="1"/>
</dbReference>
<evidence type="ECO:0000256" key="10">
    <source>
        <dbReference type="ARBA" id="ARBA00023310"/>
    </source>
</evidence>
<dbReference type="SUPFAM" id="SSF47917">
    <property type="entry name" value="C-terminal domain of alpha and beta subunits of F1 ATP synthase"/>
    <property type="match status" value="1"/>
</dbReference>
<comment type="similarity">
    <text evidence="2 11">Belongs to the ATPase alpha/beta chains family.</text>
</comment>
<dbReference type="AlphaFoldDB" id="A0A673KKC6"/>
<dbReference type="NCBIfam" id="TIGR00962">
    <property type="entry name" value="atpA"/>
    <property type="match status" value="1"/>
</dbReference>
<dbReference type="Pfam" id="PF02874">
    <property type="entry name" value="ATP-synt_ab_N"/>
    <property type="match status" value="1"/>
</dbReference>
<comment type="function">
    <text evidence="12">Produces ATP from ADP in the presence of a proton gradient across the membrane.</text>
</comment>
<evidence type="ECO:0000256" key="6">
    <source>
        <dbReference type="ARBA" id="ARBA00022840"/>
    </source>
</evidence>
<dbReference type="GO" id="GO:0005743">
    <property type="term" value="C:mitochondrial inner membrane"/>
    <property type="evidence" value="ECO:0007669"/>
    <property type="project" value="UniProtKB-SubCell"/>
</dbReference>
<keyword evidence="8 13" id="KW-0472">Membrane</keyword>
<dbReference type="CDD" id="cd01132">
    <property type="entry name" value="F1-ATPase_alpha_CD"/>
    <property type="match status" value="1"/>
</dbReference>
<name>A0A673KKC6_9TELE</name>
<keyword evidence="4 12" id="KW-0547">Nucleotide-binding</keyword>
<keyword evidence="6 12" id="KW-0067">ATP-binding</keyword>
<feature type="domain" description="ATPase F1/V1/A1 complex alpha/beta subunit nucleotide-binding" evidence="14">
    <location>
        <begin position="198"/>
        <end position="421"/>
    </location>
</feature>
<accession>A0A673KKC6</accession>
<dbReference type="NCBIfam" id="NF009884">
    <property type="entry name" value="PRK13343.1"/>
    <property type="match status" value="1"/>
</dbReference>
<dbReference type="SUPFAM" id="SSF50615">
    <property type="entry name" value="N-terminal domain of alpha and beta subunits of F1 ATP synthase"/>
    <property type="match status" value="1"/>
</dbReference>
<evidence type="ECO:0000256" key="5">
    <source>
        <dbReference type="ARBA" id="ARBA00022781"/>
    </source>
</evidence>
<sequence>LHKLSVNMLSVRVAAALARTLPRRAGFVSLILCSWIIAFSVMHTQNTLHYFSGTAEVSSILEEKILGADTGADLEETGRVLSIGDGIARVYGLRNVQAEEMVEFSSGLKGMSLNLEPDNVGVVVFGNDKLIKEGDIVKRTGAIVDVPVGEELLGRVVDALGNPIDGKGPLGSKQRRRVGLKAPGIIPRISVREPMQTGIKAVDSLVPIGRGQRELIIGDRQTGKTAIAIDTIINQKRFNDGTEEKKKLYCIYVAIGQKRSTVAQLVKRLTDTEAMKYTIVVSATASDAAPLQYLAPYSGCSMGEYFRDNGKHALIIYDDLSKQAVAYRQMSLLLRRPPGREAYPGDVFYLHSRLLERAAKMNDNFGGGSLTALPVIETQAGDVSAYIPTNVISITDGQIFLETELFYKGIRPAINVGLSVSRVGSAAQTRAMKQVAGTMKLELAQYREVAAFAQFGSDLDAATQQLLNRGVRLTELLKQGQYSPMAIEEQVAVIYAGVRGHLDKMEPSKITKFERAFLQHVISQHQDLLTAIRSDGKISEGADKKLKEVVLNFLSSFE</sequence>
<dbReference type="GO" id="GO:0005524">
    <property type="term" value="F:ATP binding"/>
    <property type="evidence" value="ECO:0007669"/>
    <property type="project" value="UniProtKB-KW"/>
</dbReference>
<reference evidence="17" key="1">
    <citation type="submission" date="2025-08" db="UniProtKB">
        <authorList>
            <consortium name="Ensembl"/>
        </authorList>
    </citation>
    <scope>IDENTIFICATION</scope>
</reference>
<dbReference type="Pfam" id="PF00006">
    <property type="entry name" value="ATP-synt_ab"/>
    <property type="match status" value="1"/>
</dbReference>
<evidence type="ECO:0000256" key="13">
    <source>
        <dbReference type="SAM" id="Phobius"/>
    </source>
</evidence>
<dbReference type="SUPFAM" id="SSF52540">
    <property type="entry name" value="P-loop containing nucleoside triphosphate hydrolases"/>
    <property type="match status" value="1"/>
</dbReference>
<proteinExistence type="inferred from homology"/>
<dbReference type="InterPro" id="IPR033732">
    <property type="entry name" value="ATP_synth_F1_a_nt-bd_dom"/>
</dbReference>
<dbReference type="InterPro" id="IPR020003">
    <property type="entry name" value="ATPase_a/bsu_AS"/>
</dbReference>
<dbReference type="InterPro" id="IPR000793">
    <property type="entry name" value="ATP_synth_asu_C"/>
</dbReference>
<dbReference type="FunFam" id="3.40.50.300:FF:002432">
    <property type="entry name" value="ATP synthase subunit alpha, mitochondrial"/>
    <property type="match status" value="1"/>
</dbReference>
<dbReference type="InterPro" id="IPR005294">
    <property type="entry name" value="ATP_synth_F1_asu"/>
</dbReference>
<dbReference type="Gene3D" id="1.20.150.20">
    <property type="entry name" value="ATP synthase alpha/beta chain, C-terminal domain"/>
    <property type="match status" value="1"/>
</dbReference>
<keyword evidence="9 12" id="KW-0139">CF(1)</keyword>
<evidence type="ECO:0000259" key="15">
    <source>
        <dbReference type="Pfam" id="PF00306"/>
    </source>
</evidence>
<feature type="domain" description="ATP synthase alpha subunit C-terminal" evidence="15">
    <location>
        <begin position="428"/>
        <end position="552"/>
    </location>
</feature>
<dbReference type="Ensembl" id="ENSSRHT00000065044.1">
    <property type="protein sequence ID" value="ENSSRHP00000063286.1"/>
    <property type="gene ID" value="ENSSRHG00000031325.1"/>
</dbReference>
<evidence type="ECO:0000256" key="2">
    <source>
        <dbReference type="ARBA" id="ARBA00008936"/>
    </source>
</evidence>
<dbReference type="Gene3D" id="3.40.50.300">
    <property type="entry name" value="P-loop containing nucleotide triphosphate hydrolases"/>
    <property type="match status" value="1"/>
</dbReference>
<dbReference type="PROSITE" id="PS00152">
    <property type="entry name" value="ATPASE_ALPHA_BETA"/>
    <property type="match status" value="1"/>
</dbReference>
<dbReference type="PANTHER" id="PTHR48082">
    <property type="entry name" value="ATP SYNTHASE SUBUNIT ALPHA, MITOCHONDRIAL"/>
    <property type="match status" value="1"/>
</dbReference>
<dbReference type="FunFam" id="2.40.30.20:FF:000001">
    <property type="entry name" value="ATP synthase subunit alpha"/>
    <property type="match status" value="1"/>
</dbReference>
<dbReference type="GO" id="GO:0043531">
    <property type="term" value="F:ADP binding"/>
    <property type="evidence" value="ECO:0007669"/>
    <property type="project" value="TreeGrafter"/>
</dbReference>
<dbReference type="InterPro" id="IPR023366">
    <property type="entry name" value="ATP_synth_asu-like_sf"/>
</dbReference>
<evidence type="ECO:0000259" key="16">
    <source>
        <dbReference type="Pfam" id="PF02874"/>
    </source>
</evidence>
<feature type="transmembrane region" description="Helical" evidence="13">
    <location>
        <begin position="21"/>
        <end position="42"/>
    </location>
</feature>
<dbReference type="GO" id="GO:0046933">
    <property type="term" value="F:proton-transporting ATP synthase activity, rotational mechanism"/>
    <property type="evidence" value="ECO:0007669"/>
    <property type="project" value="InterPro"/>
</dbReference>
<feature type="domain" description="ATPase F1/V1/A1 complex alpha/beta subunit N-terminal" evidence="16">
    <location>
        <begin position="75"/>
        <end position="141"/>
    </location>
</feature>
<dbReference type="InterPro" id="IPR038376">
    <property type="entry name" value="ATP_synth_asu_C_sf"/>
</dbReference>
<keyword evidence="18" id="KW-1185">Reference proteome</keyword>
<dbReference type="CDD" id="cd18113">
    <property type="entry name" value="ATP-synt_F1_alpha_C"/>
    <property type="match status" value="1"/>
</dbReference>
<dbReference type="Gene3D" id="2.40.30.20">
    <property type="match status" value="1"/>
</dbReference>
<keyword evidence="7 11" id="KW-0406">Ion transport</keyword>
<keyword evidence="10 12" id="KW-0066">ATP synthesis</keyword>
<comment type="subcellular location">
    <subcellularLocation>
        <location evidence="1">Mitochondrion inner membrane</location>
        <topology evidence="1">Peripheral membrane protein</topology>
        <orientation evidence="1">Matrix side</orientation>
    </subcellularLocation>
</comment>
<evidence type="ECO:0000256" key="7">
    <source>
        <dbReference type="ARBA" id="ARBA00023065"/>
    </source>
</evidence>
<keyword evidence="13" id="KW-1133">Transmembrane helix</keyword>
<dbReference type="Proteomes" id="UP000472270">
    <property type="component" value="Unassembled WGS sequence"/>
</dbReference>
<dbReference type="FunFam" id="1.20.150.20:FF:000001">
    <property type="entry name" value="ATP synthase subunit alpha"/>
    <property type="match status" value="1"/>
</dbReference>
<keyword evidence="5 11" id="KW-0375">Hydrogen ion transport</keyword>
<evidence type="ECO:0000256" key="4">
    <source>
        <dbReference type="ARBA" id="ARBA00022741"/>
    </source>
</evidence>
<gene>
    <name evidence="17" type="primary">LOC107737161</name>
</gene>
<protein>
    <recommendedName>
        <fullName evidence="12">ATP synthase subunit alpha</fullName>
    </recommendedName>
</protein>
<evidence type="ECO:0000256" key="3">
    <source>
        <dbReference type="ARBA" id="ARBA00022448"/>
    </source>
</evidence>
<evidence type="ECO:0000313" key="18">
    <source>
        <dbReference type="Proteomes" id="UP000472270"/>
    </source>
</evidence>
<evidence type="ECO:0000256" key="9">
    <source>
        <dbReference type="ARBA" id="ARBA00023196"/>
    </source>
</evidence>